<dbReference type="PROSITE" id="PS50801">
    <property type="entry name" value="STAS"/>
    <property type="match status" value="1"/>
</dbReference>
<organism evidence="3 4">
    <name type="scientific">Kouleothrix aurantiaca</name>
    <dbReference type="NCBI Taxonomy" id="186479"/>
    <lineage>
        <taxon>Bacteria</taxon>
        <taxon>Bacillati</taxon>
        <taxon>Chloroflexota</taxon>
        <taxon>Chloroflexia</taxon>
        <taxon>Chloroflexales</taxon>
        <taxon>Roseiflexineae</taxon>
        <taxon>Roseiflexaceae</taxon>
        <taxon>Kouleothrix</taxon>
    </lineage>
</organism>
<dbReference type="Pfam" id="PF01740">
    <property type="entry name" value="STAS"/>
    <property type="match status" value="1"/>
</dbReference>
<reference evidence="3 4" key="1">
    <citation type="submission" date="2015-09" db="EMBL/GenBank/DDBJ databases">
        <title>Draft genome sequence of Kouleothrix aurantiaca JCM 19913.</title>
        <authorList>
            <person name="Hemp J."/>
        </authorList>
    </citation>
    <scope>NUCLEOTIDE SEQUENCE [LARGE SCALE GENOMIC DNA]</scope>
    <source>
        <strain evidence="3 4">COM-B</strain>
    </source>
</reference>
<gene>
    <name evidence="3" type="ORF">SE17_18045</name>
</gene>
<dbReference type="InterPro" id="IPR036513">
    <property type="entry name" value="STAS_dom_sf"/>
</dbReference>
<dbReference type="SUPFAM" id="SSF52091">
    <property type="entry name" value="SpoIIaa-like"/>
    <property type="match status" value="1"/>
</dbReference>
<dbReference type="CDD" id="cd07041">
    <property type="entry name" value="STAS_RsbR_RsbS_like"/>
    <property type="match status" value="1"/>
</dbReference>
<dbReference type="AlphaFoldDB" id="A0A0P9DFM1"/>
<feature type="non-terminal residue" evidence="3">
    <location>
        <position position="289"/>
    </location>
</feature>
<dbReference type="InterPro" id="IPR051932">
    <property type="entry name" value="Bact_StressResp_Reg"/>
</dbReference>
<evidence type="ECO:0000259" key="2">
    <source>
        <dbReference type="PROSITE" id="PS50801"/>
    </source>
</evidence>
<protein>
    <recommendedName>
        <fullName evidence="2">STAS domain-containing protein</fullName>
    </recommendedName>
</protein>
<keyword evidence="4" id="KW-1185">Reference proteome</keyword>
<dbReference type="InterPro" id="IPR002645">
    <property type="entry name" value="STAS_dom"/>
</dbReference>
<keyword evidence="1" id="KW-0597">Phosphoprotein</keyword>
<dbReference type="Proteomes" id="UP000050509">
    <property type="component" value="Unassembled WGS sequence"/>
</dbReference>
<dbReference type="PANTHER" id="PTHR33745">
    <property type="entry name" value="RSBT ANTAGONIST PROTEIN RSBS-RELATED"/>
    <property type="match status" value="1"/>
</dbReference>
<evidence type="ECO:0000313" key="4">
    <source>
        <dbReference type="Proteomes" id="UP000050509"/>
    </source>
</evidence>
<dbReference type="PANTHER" id="PTHR33745:SF3">
    <property type="entry name" value="RSBT CO-ANTAGONIST PROTEIN RSBRC"/>
    <property type="match status" value="1"/>
</dbReference>
<accession>A0A0P9DFM1</accession>
<proteinExistence type="predicted"/>
<evidence type="ECO:0000313" key="3">
    <source>
        <dbReference type="EMBL" id="KPV52001.1"/>
    </source>
</evidence>
<dbReference type="Gene3D" id="3.30.750.24">
    <property type="entry name" value="STAS domain"/>
    <property type="match status" value="1"/>
</dbReference>
<evidence type="ECO:0000256" key="1">
    <source>
        <dbReference type="ARBA" id="ARBA00022553"/>
    </source>
</evidence>
<name>A0A0P9DFM1_9CHLR</name>
<comment type="caution">
    <text evidence="3">The sequence shown here is derived from an EMBL/GenBank/DDBJ whole genome shotgun (WGS) entry which is preliminary data.</text>
</comment>
<sequence>MSDTLLASLQPALEKSVADALKRKAISNRGSFAPFRVPATAQTLVAHLLRAESSASTEAARTLGTELGQAGLGLPALHEAQNAVIGLIARSEGATPETLDHITGYFRAVVEALVAADDAELARQRLEMERAYVNATIEQREQEAMLRSTIRELSTPIIPVYEGILVLPLVGSIDSRRATEITERLLEAIASYQADLVIIDITGVPIIDTSTANHLLMTTRAAGLLGSKAILVGIGAEIAQTIVQIGIELRGLVTLANLEAGIAYALAQRGLGIQPLAAPAEARANSRAV</sequence>
<feature type="domain" description="STAS" evidence="2">
    <location>
        <begin position="154"/>
        <end position="269"/>
    </location>
</feature>
<dbReference type="EMBL" id="LJCR01000697">
    <property type="protein sequence ID" value="KPV52001.1"/>
    <property type="molecule type" value="Genomic_DNA"/>
</dbReference>